<dbReference type="CDD" id="cd00130">
    <property type="entry name" value="PAS"/>
    <property type="match status" value="2"/>
</dbReference>
<feature type="domain" description="PAC" evidence="5">
    <location>
        <begin position="135"/>
        <end position="187"/>
    </location>
</feature>
<dbReference type="Pfam" id="PF00015">
    <property type="entry name" value="MCPsignal"/>
    <property type="match status" value="1"/>
</dbReference>
<dbReference type="InterPro" id="IPR050903">
    <property type="entry name" value="Bact_Chemotaxis_MeTrfase"/>
</dbReference>
<dbReference type="Proteomes" id="UP000634919">
    <property type="component" value="Unassembled WGS sequence"/>
</dbReference>
<dbReference type="PROSITE" id="PS50113">
    <property type="entry name" value="PAC"/>
    <property type="match status" value="2"/>
</dbReference>
<dbReference type="Gene3D" id="1.10.287.950">
    <property type="entry name" value="Methyl-accepting chemotaxis protein"/>
    <property type="match status" value="1"/>
</dbReference>
<feature type="compositionally biased region" description="Polar residues" evidence="2">
    <location>
        <begin position="493"/>
        <end position="512"/>
    </location>
</feature>
<feature type="domain" description="PAS" evidence="4">
    <location>
        <begin position="198"/>
        <end position="254"/>
    </location>
</feature>
<name>A0ABR8SBL7_9BURK</name>
<evidence type="ECO:0000259" key="5">
    <source>
        <dbReference type="PROSITE" id="PS50113"/>
    </source>
</evidence>
<feature type="domain" description="Methyl-accepting transducer" evidence="3">
    <location>
        <begin position="303"/>
        <end position="482"/>
    </location>
</feature>
<feature type="region of interest" description="Disordered" evidence="2">
    <location>
        <begin position="479"/>
        <end position="512"/>
    </location>
</feature>
<dbReference type="CDD" id="cd11386">
    <property type="entry name" value="MCP_signal"/>
    <property type="match status" value="1"/>
</dbReference>
<dbReference type="InterPro" id="IPR013655">
    <property type="entry name" value="PAS_fold_3"/>
</dbReference>
<accession>A0ABR8SBL7</accession>
<keyword evidence="1" id="KW-0807">Transducer</keyword>
<dbReference type="Gene3D" id="3.30.450.20">
    <property type="entry name" value="PAS domain"/>
    <property type="match status" value="2"/>
</dbReference>
<evidence type="ECO:0000313" key="6">
    <source>
        <dbReference type="EMBL" id="MBD7960838.1"/>
    </source>
</evidence>
<evidence type="ECO:0000256" key="2">
    <source>
        <dbReference type="SAM" id="MobiDB-lite"/>
    </source>
</evidence>
<dbReference type="PROSITE" id="PS50111">
    <property type="entry name" value="CHEMOTAXIS_TRANSDUC_2"/>
    <property type="match status" value="1"/>
</dbReference>
<dbReference type="SUPFAM" id="SSF58104">
    <property type="entry name" value="Methyl-accepting chemotaxis protein (MCP) signaling domain"/>
    <property type="match status" value="1"/>
</dbReference>
<dbReference type="InterPro" id="IPR004089">
    <property type="entry name" value="MCPsignal_dom"/>
</dbReference>
<dbReference type="SMART" id="SM00086">
    <property type="entry name" value="PAC"/>
    <property type="match status" value="2"/>
</dbReference>
<dbReference type="SMART" id="SM00091">
    <property type="entry name" value="PAS"/>
    <property type="match status" value="2"/>
</dbReference>
<dbReference type="InterPro" id="IPR000014">
    <property type="entry name" value="PAS"/>
</dbReference>
<dbReference type="NCBIfam" id="TIGR00229">
    <property type="entry name" value="sensory_box"/>
    <property type="match status" value="2"/>
</dbReference>
<dbReference type="InterPro" id="IPR001610">
    <property type="entry name" value="PAC"/>
</dbReference>
<keyword evidence="7" id="KW-1185">Reference proteome</keyword>
<proteinExistence type="predicted"/>
<dbReference type="SUPFAM" id="SSF55785">
    <property type="entry name" value="PYP-like sensor domain (PAS domain)"/>
    <property type="match status" value="2"/>
</dbReference>
<organism evidence="6 7">
    <name type="scientific">Comamonas avium</name>
    <dbReference type="NCBI Taxonomy" id="2762231"/>
    <lineage>
        <taxon>Bacteria</taxon>
        <taxon>Pseudomonadati</taxon>
        <taxon>Pseudomonadota</taxon>
        <taxon>Betaproteobacteria</taxon>
        <taxon>Burkholderiales</taxon>
        <taxon>Comamonadaceae</taxon>
        <taxon>Comamonas</taxon>
    </lineage>
</organism>
<sequence>MTNGLSSFQPISRAYDDTPPTNNYSHLITICRNFSPGCKEFPMPSFNWSWLRASGGQRQAAELEGQLAAIQKSHAVIEFDLQGNILTANQNFLDTMGYELAEIQGQHHRMFVDEETAASAQYADFWQRLGQGSHDAGRYKRITHDGTEVWLQASYNPIFDRRHRPCKVVKYATDITEQQRRNADAQGQLAAISKVQAIIEFDLEGYILAANDLFLNAMGYRIDEILGKHHSMFVLPQERQTAAYAQFWQALSRGINDSGQYLRIGKNGRQVWIEASYNPILDANGHPFKVVKFATDITRRFTAAQTLRVTVQGLTESAERAGHANQLAQNACRVAETGGDTVREVIHTMENISSSSRKISEIIGVMDTIAFQTNILALNAAVEAARAGEQGRGFAVVAGEVRTLAQNSASAAKEIKQLIQASVNQVSQGAEQVRKAGTTMEDIVNSSHQVTTIMSEVVQSSLTQSAELQAVTQDLTAQDVAASPAGQRHATHSPGQTPARSMPSLHSSQAVA</sequence>
<dbReference type="EMBL" id="JACSQK010000004">
    <property type="protein sequence ID" value="MBD7960838.1"/>
    <property type="molecule type" value="Genomic_DNA"/>
</dbReference>
<evidence type="ECO:0000313" key="7">
    <source>
        <dbReference type="Proteomes" id="UP000634919"/>
    </source>
</evidence>
<comment type="caution">
    <text evidence="6">The sequence shown here is derived from an EMBL/GenBank/DDBJ whole genome shotgun (WGS) entry which is preliminary data.</text>
</comment>
<feature type="domain" description="PAC" evidence="5">
    <location>
        <begin position="255"/>
        <end position="309"/>
    </location>
</feature>
<evidence type="ECO:0000256" key="1">
    <source>
        <dbReference type="PROSITE-ProRule" id="PRU00284"/>
    </source>
</evidence>
<dbReference type="SMART" id="SM00283">
    <property type="entry name" value="MA"/>
    <property type="match status" value="1"/>
</dbReference>
<dbReference type="PANTHER" id="PTHR24422:SF10">
    <property type="entry name" value="CHEMOTAXIS PROTEIN METHYLTRANSFERASE 2"/>
    <property type="match status" value="1"/>
</dbReference>
<dbReference type="Pfam" id="PF08447">
    <property type="entry name" value="PAS_3"/>
    <property type="match status" value="2"/>
</dbReference>
<dbReference type="InterPro" id="IPR035965">
    <property type="entry name" value="PAS-like_dom_sf"/>
</dbReference>
<protein>
    <submittedName>
        <fullName evidence="6">PAS domain S-box protein</fullName>
    </submittedName>
</protein>
<dbReference type="PROSITE" id="PS50112">
    <property type="entry name" value="PAS"/>
    <property type="match status" value="1"/>
</dbReference>
<gene>
    <name evidence="6" type="ORF">H9646_10085</name>
</gene>
<evidence type="ECO:0000259" key="4">
    <source>
        <dbReference type="PROSITE" id="PS50112"/>
    </source>
</evidence>
<dbReference type="InterPro" id="IPR000700">
    <property type="entry name" value="PAS-assoc_C"/>
</dbReference>
<dbReference type="PANTHER" id="PTHR24422">
    <property type="entry name" value="CHEMOTAXIS PROTEIN METHYLTRANSFERASE"/>
    <property type="match status" value="1"/>
</dbReference>
<evidence type="ECO:0000259" key="3">
    <source>
        <dbReference type="PROSITE" id="PS50111"/>
    </source>
</evidence>
<reference evidence="6 7" key="1">
    <citation type="submission" date="2020-08" db="EMBL/GenBank/DDBJ databases">
        <title>A Genomic Blueprint of the Chicken Gut Microbiome.</title>
        <authorList>
            <person name="Gilroy R."/>
            <person name="Ravi A."/>
            <person name="Getino M."/>
            <person name="Pursley I."/>
            <person name="Horton D.L."/>
            <person name="Alikhan N.-F."/>
            <person name="Baker D."/>
            <person name="Gharbi K."/>
            <person name="Hall N."/>
            <person name="Watson M."/>
            <person name="Adriaenssens E.M."/>
            <person name="Foster-Nyarko E."/>
            <person name="Jarju S."/>
            <person name="Secka A."/>
            <person name="Antonio M."/>
            <person name="Oren A."/>
            <person name="Chaudhuri R."/>
            <person name="La Ragione R.M."/>
            <person name="Hildebrand F."/>
            <person name="Pallen M.J."/>
        </authorList>
    </citation>
    <scope>NUCLEOTIDE SEQUENCE [LARGE SCALE GENOMIC DNA]</scope>
    <source>
        <strain evidence="6 7">Sa2CVA6</strain>
    </source>
</reference>